<accession>A0A081RK14</accession>
<comment type="caution">
    <text evidence="1">The sequence shown here is derived from an EMBL/GenBank/DDBJ whole genome shotgun (WGS) entry which is preliminary data.</text>
</comment>
<protein>
    <submittedName>
        <fullName evidence="1">Uncharacterized protein</fullName>
    </submittedName>
</protein>
<dbReference type="Proteomes" id="UP000028411">
    <property type="component" value="Unassembled WGS sequence"/>
</dbReference>
<dbReference type="AlphaFoldDB" id="A0A081RK14"/>
<dbReference type="OrthoDB" id="7475542at2"/>
<dbReference type="EMBL" id="JFHR01000001">
    <property type="protein sequence ID" value="KEQ55537.1"/>
    <property type="molecule type" value="Genomic_DNA"/>
</dbReference>
<evidence type="ECO:0000313" key="1">
    <source>
        <dbReference type="EMBL" id="KEQ55537.1"/>
    </source>
</evidence>
<proteinExistence type="predicted"/>
<evidence type="ECO:0000313" key="2">
    <source>
        <dbReference type="Proteomes" id="UP000028411"/>
    </source>
</evidence>
<reference evidence="1 2" key="1">
    <citation type="submission" date="2014-02" db="EMBL/GenBank/DDBJ databases">
        <title>Whole genome sequence of Sphingobium chlorophenolicum NBRC 16172.</title>
        <authorList>
            <person name="Gan H.M."/>
            <person name="Gan H.Y."/>
            <person name="Chew T.H."/>
            <person name="Savka M.A."/>
        </authorList>
    </citation>
    <scope>NUCLEOTIDE SEQUENCE [LARGE SCALE GENOMIC DNA]</scope>
    <source>
        <strain evidence="1 2">NBRC 16172</strain>
    </source>
</reference>
<dbReference type="PATRIC" id="fig|46429.4.peg.176"/>
<dbReference type="eggNOG" id="ENOG5032NV9">
    <property type="taxonomic scope" value="Bacteria"/>
</dbReference>
<gene>
    <name evidence="1" type="ORF">BV95_00176</name>
</gene>
<organism evidence="1 2">
    <name type="scientific">Sphingobium chlorophenolicum</name>
    <dbReference type="NCBI Taxonomy" id="46429"/>
    <lineage>
        <taxon>Bacteria</taxon>
        <taxon>Pseudomonadati</taxon>
        <taxon>Pseudomonadota</taxon>
        <taxon>Alphaproteobacteria</taxon>
        <taxon>Sphingomonadales</taxon>
        <taxon>Sphingomonadaceae</taxon>
        <taxon>Sphingobium</taxon>
    </lineage>
</organism>
<sequence length="133" mass="14841">MQATVRLTANDIRQLRSTAEQIARRHSSARRFAIEIAERVNLATGAAGLNIRAITDDPDWEDTDLHTTHPWSRIRERHTLANGTALFDLYVYERPGIGETGDLACCVEAELDGQGLAAFHADSAKNVWRRSDL</sequence>
<dbReference type="RefSeq" id="WP_030538185.1">
    <property type="nucleotide sequence ID" value="NZ_JFHR01000001.1"/>
</dbReference>
<name>A0A081RK14_SPHCR</name>